<dbReference type="OrthoDB" id="407658at2759"/>
<evidence type="ECO:0000256" key="2">
    <source>
        <dbReference type="ARBA" id="ARBA00010782"/>
    </source>
</evidence>
<evidence type="ECO:0000256" key="3">
    <source>
        <dbReference type="ARBA" id="ARBA00023242"/>
    </source>
</evidence>
<sequence>MLRTIKPKNARSKRVLDARAPKEIEDPRTAIFVKGTHTGEVLNHVMRELMALKRPDAIAFNKKNPIYPFQASAGAGDSTSLSSLEFWSAKNDASMFVVGQTTKKRPHGLTFVRMFDGKVLDMTEVGVDSWVGMSDLKTPKSTPGHKPLMHFASELFDTHPRFIQLKSMLIDFFNGEEIDSICLPGLEHVISVTCAPTPESLNNATAIAYSTRPAPSGNADSTMEDTSKLPKVHIRTYTLKLLASGTRIPRVELTPMGPSLDLDLRRHQTADPELLKQAMKRPKLKKTDVEKGLGKKKKNLEVDEMGDLRGRVHVGKQDLGKLQTRKMKGLKAGADEEEGEGEGEEDEDGFSGPAKKKRRQG</sequence>
<dbReference type="PANTHER" id="PTHR12728">
    <property type="entry name" value="BRIX DOMAIN CONTAINING PROTEIN"/>
    <property type="match status" value="1"/>
</dbReference>
<dbReference type="Pfam" id="PF04427">
    <property type="entry name" value="Brix"/>
    <property type="match status" value="1"/>
</dbReference>
<name>A0A0C3BHJ8_HEBCY</name>
<evidence type="ECO:0000256" key="1">
    <source>
        <dbReference type="ARBA" id="ARBA00004604"/>
    </source>
</evidence>
<gene>
    <name evidence="7" type="ORF">M413DRAFT_449364</name>
</gene>
<dbReference type="InterPro" id="IPR007109">
    <property type="entry name" value="Brix"/>
</dbReference>
<protein>
    <recommendedName>
        <fullName evidence="4">Ribosome production factor 2 homolog</fullName>
    </recommendedName>
    <alternativeName>
        <fullName evidence="4">Ribosome biogenesis protein RPF2 homolog</fullName>
    </alternativeName>
</protein>
<keyword evidence="8" id="KW-1185">Reference proteome</keyword>
<feature type="domain" description="Brix" evidence="6">
    <location>
        <begin position="28"/>
        <end position="273"/>
    </location>
</feature>
<dbReference type="HOGENOM" id="CLU_049783_0_0_1"/>
<dbReference type="PANTHER" id="PTHR12728:SF0">
    <property type="entry name" value="RIBOSOME PRODUCTION FACTOR 2 HOMOLOG"/>
    <property type="match status" value="1"/>
</dbReference>
<comment type="similarity">
    <text evidence="2 4">Belongs to the RPF2 family.</text>
</comment>
<feature type="region of interest" description="Disordered" evidence="5">
    <location>
        <begin position="313"/>
        <end position="361"/>
    </location>
</feature>
<dbReference type="AlphaFoldDB" id="A0A0C3BHJ8"/>
<dbReference type="GO" id="GO:0000463">
    <property type="term" value="P:maturation of LSU-rRNA from tricistronic rRNA transcript (SSU-rRNA, 5.8S rRNA, LSU-rRNA)"/>
    <property type="evidence" value="ECO:0007669"/>
    <property type="project" value="TreeGrafter"/>
</dbReference>
<dbReference type="EMBL" id="KN831808">
    <property type="protein sequence ID" value="KIM36180.1"/>
    <property type="molecule type" value="Genomic_DNA"/>
</dbReference>
<proteinExistence type="inferred from homology"/>
<reference evidence="8" key="2">
    <citation type="submission" date="2015-01" db="EMBL/GenBank/DDBJ databases">
        <title>Evolutionary Origins and Diversification of the Mycorrhizal Mutualists.</title>
        <authorList>
            <consortium name="DOE Joint Genome Institute"/>
            <consortium name="Mycorrhizal Genomics Consortium"/>
            <person name="Kohler A."/>
            <person name="Kuo A."/>
            <person name="Nagy L.G."/>
            <person name="Floudas D."/>
            <person name="Copeland A."/>
            <person name="Barry K.W."/>
            <person name="Cichocki N."/>
            <person name="Veneault-Fourrey C."/>
            <person name="LaButti K."/>
            <person name="Lindquist E.A."/>
            <person name="Lipzen A."/>
            <person name="Lundell T."/>
            <person name="Morin E."/>
            <person name="Murat C."/>
            <person name="Riley R."/>
            <person name="Ohm R."/>
            <person name="Sun H."/>
            <person name="Tunlid A."/>
            <person name="Henrissat B."/>
            <person name="Grigoriev I.V."/>
            <person name="Hibbett D.S."/>
            <person name="Martin F."/>
        </authorList>
    </citation>
    <scope>NUCLEOTIDE SEQUENCE [LARGE SCALE GENOMIC DNA]</scope>
    <source>
        <strain evidence="8">h7</strain>
    </source>
</reference>
<dbReference type="STRING" id="686832.A0A0C3BHJ8"/>
<reference evidence="7 8" key="1">
    <citation type="submission" date="2014-04" db="EMBL/GenBank/DDBJ databases">
        <authorList>
            <consortium name="DOE Joint Genome Institute"/>
            <person name="Kuo A."/>
            <person name="Gay G."/>
            <person name="Dore J."/>
            <person name="Kohler A."/>
            <person name="Nagy L.G."/>
            <person name="Floudas D."/>
            <person name="Copeland A."/>
            <person name="Barry K.W."/>
            <person name="Cichocki N."/>
            <person name="Veneault-Fourrey C."/>
            <person name="LaButti K."/>
            <person name="Lindquist E.A."/>
            <person name="Lipzen A."/>
            <person name="Lundell T."/>
            <person name="Morin E."/>
            <person name="Murat C."/>
            <person name="Sun H."/>
            <person name="Tunlid A."/>
            <person name="Henrissat B."/>
            <person name="Grigoriev I.V."/>
            <person name="Hibbett D.S."/>
            <person name="Martin F."/>
            <person name="Nordberg H.P."/>
            <person name="Cantor M.N."/>
            <person name="Hua S.X."/>
        </authorList>
    </citation>
    <scope>NUCLEOTIDE SEQUENCE [LARGE SCALE GENOMIC DNA]</scope>
    <source>
        <strain evidence="8">h7</strain>
    </source>
</reference>
<dbReference type="Proteomes" id="UP000053424">
    <property type="component" value="Unassembled WGS sequence"/>
</dbReference>
<evidence type="ECO:0000313" key="8">
    <source>
        <dbReference type="Proteomes" id="UP000053424"/>
    </source>
</evidence>
<feature type="compositionally biased region" description="Acidic residues" evidence="5">
    <location>
        <begin position="335"/>
        <end position="349"/>
    </location>
</feature>
<dbReference type="SMART" id="SM00879">
    <property type="entry name" value="Brix"/>
    <property type="match status" value="1"/>
</dbReference>
<organism evidence="7 8">
    <name type="scientific">Hebeloma cylindrosporum</name>
    <dbReference type="NCBI Taxonomy" id="76867"/>
    <lineage>
        <taxon>Eukaryota</taxon>
        <taxon>Fungi</taxon>
        <taxon>Dikarya</taxon>
        <taxon>Basidiomycota</taxon>
        <taxon>Agaricomycotina</taxon>
        <taxon>Agaricomycetes</taxon>
        <taxon>Agaricomycetidae</taxon>
        <taxon>Agaricales</taxon>
        <taxon>Agaricineae</taxon>
        <taxon>Hymenogastraceae</taxon>
        <taxon>Hebeloma</taxon>
    </lineage>
</organism>
<evidence type="ECO:0000313" key="7">
    <source>
        <dbReference type="EMBL" id="KIM36180.1"/>
    </source>
</evidence>
<accession>A0A0C3BHJ8</accession>
<evidence type="ECO:0000259" key="6">
    <source>
        <dbReference type="PROSITE" id="PS50833"/>
    </source>
</evidence>
<dbReference type="GO" id="GO:0005730">
    <property type="term" value="C:nucleolus"/>
    <property type="evidence" value="ECO:0007669"/>
    <property type="project" value="UniProtKB-SubCell"/>
</dbReference>
<evidence type="ECO:0000256" key="5">
    <source>
        <dbReference type="SAM" id="MobiDB-lite"/>
    </source>
</evidence>
<keyword evidence="3 4" id="KW-0539">Nucleus</keyword>
<dbReference type="GO" id="GO:0000027">
    <property type="term" value="P:ribosomal large subunit assembly"/>
    <property type="evidence" value="ECO:0007669"/>
    <property type="project" value="InterPro"/>
</dbReference>
<dbReference type="PROSITE" id="PS50833">
    <property type="entry name" value="BRIX"/>
    <property type="match status" value="1"/>
</dbReference>
<evidence type="ECO:0000256" key="4">
    <source>
        <dbReference type="RuleBase" id="RU367086"/>
    </source>
</evidence>
<dbReference type="InterPro" id="IPR039770">
    <property type="entry name" value="Rpf2"/>
</dbReference>
<comment type="subcellular location">
    <subcellularLocation>
        <location evidence="1 4">Nucleus</location>
        <location evidence="1 4">Nucleolus</location>
    </subcellularLocation>
</comment>
<dbReference type="GO" id="GO:0019843">
    <property type="term" value="F:rRNA binding"/>
    <property type="evidence" value="ECO:0007669"/>
    <property type="project" value="UniProtKB-UniRule"/>
</dbReference>